<protein>
    <submittedName>
        <fullName evidence="1">Uncharacterized protein</fullName>
    </submittedName>
</protein>
<gene>
    <name evidence="1" type="ORF">BpHYR1_021715</name>
</gene>
<dbReference type="Proteomes" id="UP000276133">
    <property type="component" value="Unassembled WGS sequence"/>
</dbReference>
<comment type="caution">
    <text evidence="1">The sequence shown here is derived from an EMBL/GenBank/DDBJ whole genome shotgun (WGS) entry which is preliminary data.</text>
</comment>
<evidence type="ECO:0000313" key="2">
    <source>
        <dbReference type="Proteomes" id="UP000276133"/>
    </source>
</evidence>
<dbReference type="EMBL" id="REGN01000237">
    <property type="protein sequence ID" value="RNA43345.1"/>
    <property type="molecule type" value="Genomic_DNA"/>
</dbReference>
<sequence length="89" mass="10842">MSPTEIFLDRIEQEHWSCQHLMAQNFRNKNFWHKIFGIKFCLRKNFNFFYFMDCFFIVVRNLGLDRGRAGHLFGCRRTDRSAVGKILRY</sequence>
<dbReference type="AlphaFoldDB" id="A0A3M7T5U5"/>
<keyword evidence="2" id="KW-1185">Reference proteome</keyword>
<accession>A0A3M7T5U5</accession>
<evidence type="ECO:0000313" key="1">
    <source>
        <dbReference type="EMBL" id="RNA43345.1"/>
    </source>
</evidence>
<name>A0A3M7T5U5_BRAPC</name>
<proteinExistence type="predicted"/>
<reference evidence="1 2" key="1">
    <citation type="journal article" date="2018" name="Sci. Rep.">
        <title>Genomic signatures of local adaptation to the degree of environmental predictability in rotifers.</title>
        <authorList>
            <person name="Franch-Gras L."/>
            <person name="Hahn C."/>
            <person name="Garcia-Roger E.M."/>
            <person name="Carmona M.J."/>
            <person name="Serra M."/>
            <person name="Gomez A."/>
        </authorList>
    </citation>
    <scope>NUCLEOTIDE SEQUENCE [LARGE SCALE GENOMIC DNA]</scope>
    <source>
        <strain evidence="1">HYR1</strain>
    </source>
</reference>
<organism evidence="1 2">
    <name type="scientific">Brachionus plicatilis</name>
    <name type="common">Marine rotifer</name>
    <name type="synonym">Brachionus muelleri</name>
    <dbReference type="NCBI Taxonomy" id="10195"/>
    <lineage>
        <taxon>Eukaryota</taxon>
        <taxon>Metazoa</taxon>
        <taxon>Spiralia</taxon>
        <taxon>Gnathifera</taxon>
        <taxon>Rotifera</taxon>
        <taxon>Eurotatoria</taxon>
        <taxon>Monogononta</taxon>
        <taxon>Pseudotrocha</taxon>
        <taxon>Ploima</taxon>
        <taxon>Brachionidae</taxon>
        <taxon>Brachionus</taxon>
    </lineage>
</organism>